<dbReference type="Pfam" id="PF03704">
    <property type="entry name" value="BTAD"/>
    <property type="match status" value="1"/>
</dbReference>
<dbReference type="InterPro" id="IPR016032">
    <property type="entry name" value="Sig_transdc_resp-reg_C-effctor"/>
</dbReference>
<dbReference type="SMART" id="SM00862">
    <property type="entry name" value="Trans_reg_C"/>
    <property type="match status" value="1"/>
</dbReference>
<evidence type="ECO:0000256" key="6">
    <source>
        <dbReference type="SAM" id="MobiDB-lite"/>
    </source>
</evidence>
<dbReference type="PANTHER" id="PTHR35807">
    <property type="entry name" value="TRANSCRIPTIONAL REGULATOR REDD-RELATED"/>
    <property type="match status" value="1"/>
</dbReference>
<keyword evidence="2" id="KW-0805">Transcription regulation</keyword>
<keyword evidence="9" id="KW-1185">Reference proteome</keyword>
<evidence type="ECO:0000313" key="9">
    <source>
        <dbReference type="Proteomes" id="UP001589532"/>
    </source>
</evidence>
<feature type="domain" description="OmpR/PhoB-type" evidence="7">
    <location>
        <begin position="49"/>
        <end position="154"/>
    </location>
</feature>
<dbReference type="InterPro" id="IPR001867">
    <property type="entry name" value="OmpR/PhoB-type_DNA-bd"/>
</dbReference>
<protein>
    <submittedName>
        <fullName evidence="8">BTAD domain-containing putative transcriptional regulator</fullName>
    </submittedName>
</protein>
<evidence type="ECO:0000256" key="1">
    <source>
        <dbReference type="ARBA" id="ARBA00005820"/>
    </source>
</evidence>
<dbReference type="SUPFAM" id="SSF46894">
    <property type="entry name" value="C-terminal effector domain of the bipartite response regulators"/>
    <property type="match status" value="1"/>
</dbReference>
<keyword evidence="4" id="KW-0804">Transcription</keyword>
<dbReference type="PANTHER" id="PTHR35807:SF1">
    <property type="entry name" value="TRANSCRIPTIONAL REGULATOR REDD"/>
    <property type="match status" value="1"/>
</dbReference>
<sequence>MAVPPHSCSRIGRRTAGTPFDTPGRSSVNTSCLPVSGLATVILFESGNGPRLEFSRMVEFKVLGPLEMRSEERVWRLTAPRQRQLFGLLLLNANRVVDVESLIVELWGDNPPKSAVTTIQTHVYQLRRFFDHEAGLPLGDELIVTRPPGYLVSVPEESVDVFAFRRMVQEGRACAAAGRVEEASRRWRQALDLWSGHPLTDVMPGPVLEAHLADLEETRLRVLQLRIEADLEIGRGRDLIGELRFLVATNPLNEWFHGRLMEALCQVGRREEALGAYQELYAVLDRELGLEPSRELRQLRYRMLHAQGARRRVPIGAA</sequence>
<reference evidence="8 9" key="1">
    <citation type="submission" date="2024-09" db="EMBL/GenBank/DDBJ databases">
        <authorList>
            <person name="Sun Q."/>
            <person name="Mori K."/>
        </authorList>
    </citation>
    <scope>NUCLEOTIDE SEQUENCE [LARGE SCALE GENOMIC DNA]</scope>
    <source>
        <strain evidence="8 9">JCM 3143</strain>
    </source>
</reference>
<evidence type="ECO:0000256" key="3">
    <source>
        <dbReference type="ARBA" id="ARBA00023125"/>
    </source>
</evidence>
<comment type="caution">
    <text evidence="8">The sequence shown here is derived from an EMBL/GenBank/DDBJ whole genome shotgun (WGS) entry which is preliminary data.</text>
</comment>
<proteinExistence type="inferred from homology"/>
<dbReference type="InterPro" id="IPR005158">
    <property type="entry name" value="BTAD"/>
</dbReference>
<comment type="similarity">
    <text evidence="1">Belongs to the AfsR/DnrI/RedD regulatory family.</text>
</comment>
<dbReference type="RefSeq" id="WP_378520865.1">
    <property type="nucleotide sequence ID" value="NZ_JBHMBW010000020.1"/>
</dbReference>
<gene>
    <name evidence="8" type="ORF">ACFFSA_23515</name>
</gene>
<dbReference type="Gene3D" id="1.25.40.10">
    <property type="entry name" value="Tetratricopeptide repeat domain"/>
    <property type="match status" value="1"/>
</dbReference>
<dbReference type="EMBL" id="JBHMBW010000020">
    <property type="protein sequence ID" value="MFB9626063.1"/>
    <property type="molecule type" value="Genomic_DNA"/>
</dbReference>
<evidence type="ECO:0000313" key="8">
    <source>
        <dbReference type="EMBL" id="MFB9626063.1"/>
    </source>
</evidence>
<evidence type="ECO:0000256" key="5">
    <source>
        <dbReference type="PROSITE-ProRule" id="PRU01091"/>
    </source>
</evidence>
<keyword evidence="3 5" id="KW-0238">DNA-binding</keyword>
<dbReference type="SMART" id="SM01043">
    <property type="entry name" value="BTAD"/>
    <property type="match status" value="1"/>
</dbReference>
<dbReference type="CDD" id="cd15831">
    <property type="entry name" value="BTAD"/>
    <property type="match status" value="1"/>
</dbReference>
<dbReference type="PROSITE" id="PS51755">
    <property type="entry name" value="OMPR_PHOB"/>
    <property type="match status" value="1"/>
</dbReference>
<feature type="region of interest" description="Disordered" evidence="6">
    <location>
        <begin position="1"/>
        <end position="27"/>
    </location>
</feature>
<evidence type="ECO:0000256" key="4">
    <source>
        <dbReference type="ARBA" id="ARBA00023163"/>
    </source>
</evidence>
<name>A0ABV5S4R6_9ACTN</name>
<dbReference type="InterPro" id="IPR051677">
    <property type="entry name" value="AfsR-DnrI-RedD_regulator"/>
</dbReference>
<dbReference type="Gene3D" id="1.10.10.10">
    <property type="entry name" value="Winged helix-like DNA-binding domain superfamily/Winged helix DNA-binding domain"/>
    <property type="match status" value="1"/>
</dbReference>
<evidence type="ECO:0000256" key="2">
    <source>
        <dbReference type="ARBA" id="ARBA00023015"/>
    </source>
</evidence>
<dbReference type="SUPFAM" id="SSF48452">
    <property type="entry name" value="TPR-like"/>
    <property type="match status" value="1"/>
</dbReference>
<feature type="DNA-binding region" description="OmpR/PhoB-type" evidence="5">
    <location>
        <begin position="49"/>
        <end position="154"/>
    </location>
</feature>
<accession>A0ABV5S4R6</accession>
<dbReference type="Proteomes" id="UP001589532">
    <property type="component" value="Unassembled WGS sequence"/>
</dbReference>
<dbReference type="InterPro" id="IPR011990">
    <property type="entry name" value="TPR-like_helical_dom_sf"/>
</dbReference>
<dbReference type="InterPro" id="IPR036388">
    <property type="entry name" value="WH-like_DNA-bd_sf"/>
</dbReference>
<evidence type="ECO:0000259" key="7">
    <source>
        <dbReference type="PROSITE" id="PS51755"/>
    </source>
</evidence>
<dbReference type="Pfam" id="PF00486">
    <property type="entry name" value="Trans_reg_C"/>
    <property type="match status" value="1"/>
</dbReference>
<organism evidence="8 9">
    <name type="scientific">Nonomuraea helvata</name>
    <dbReference type="NCBI Taxonomy" id="37484"/>
    <lineage>
        <taxon>Bacteria</taxon>
        <taxon>Bacillati</taxon>
        <taxon>Actinomycetota</taxon>
        <taxon>Actinomycetes</taxon>
        <taxon>Streptosporangiales</taxon>
        <taxon>Streptosporangiaceae</taxon>
        <taxon>Nonomuraea</taxon>
    </lineage>
</organism>